<dbReference type="PROSITE" id="PS50156">
    <property type="entry name" value="SSD"/>
    <property type="match status" value="1"/>
</dbReference>
<evidence type="ECO:0000256" key="3">
    <source>
        <dbReference type="SAM" id="Phobius"/>
    </source>
</evidence>
<evidence type="ECO:0000313" key="5">
    <source>
        <dbReference type="EMBL" id="CEM05194.1"/>
    </source>
</evidence>
<evidence type="ECO:0000259" key="4">
    <source>
        <dbReference type="PROSITE" id="PS50156"/>
    </source>
</evidence>
<gene>
    <name evidence="5" type="ORF">Cvel_14507</name>
</gene>
<keyword evidence="3" id="KW-0472">Membrane</keyword>
<feature type="compositionally biased region" description="Polar residues" evidence="2">
    <location>
        <begin position="714"/>
        <end position="726"/>
    </location>
</feature>
<feature type="transmembrane region" description="Helical" evidence="3">
    <location>
        <begin position="1158"/>
        <end position="1181"/>
    </location>
</feature>
<feature type="compositionally biased region" description="Polar residues" evidence="2">
    <location>
        <begin position="1337"/>
        <end position="1347"/>
    </location>
</feature>
<feature type="transmembrane region" description="Helical" evidence="3">
    <location>
        <begin position="1031"/>
        <end position="1050"/>
    </location>
</feature>
<sequence>MSYSPVDGRPAASHGRSSSGKSKAEEKPSCWQKTKKFFGTAMEVRDKALDRFGDWFAILAMAIWKYPWLTIIGSVLLCVIFCIGLLPGFFGRVEGAEALYSLPSSEARDAQAIFLERFPESNMRANTLILTSSAGDGRNILTYDFLEKVTGIDRLVRGKARNPKTNKNLFFDDAETGERVEYEDVCPRLPTGVCDVQGVLAMTANLGAVEGVNCTASSPGAATDPFCDVPPHLHVQQTQIDALDQIVTEAEARMSILPDYDRETFIEAGELEQRLGLDQNRPEIYVFGGLVFNPWTSRAFVPEYLLGGIKKERCYRLFRLSDIESVADTSQADEIVFTAPFGNGIPVNLTAEAGLGMMDVECITETSAYLMLYNTKNATVEEVERSKGWENALLTVFEDFDPPEGMEIFYTAFRSRDDELSQFAASDTDLMLTMLTFVLLISYSAAVSFSCDLYKSKAIPALAGCTAAVLGCLAGIGLASLFGVKFVPTALVTIFLVLGIGVDDAFVILNAYNLAYLVELARDRVALAMKDSGVGITMTTSTNILAFLIGSSAPYLAIRNFCYFSALGMLMGYIMSNTFFVAFLVLDAKREEAGRLLCFCLPAQSDVEARVEARENKKMQATMQMQATGSHGRNGGATGSHGRNMAATGRNVSNMTMRQTFQGTLAEAQAKNPNNFSLVAFKARIAMKYDEEAQAAGPKRMVTRPEHLKMGNVGSPSGKSHISISYNHRDGTGRPRDRERDRQRRRANDPEAGPTPAVRGGGQGGGMNGTMNATGRTNLHSTQHKILQQVPELLHDEIFEEPKGLVGRGWRMFFLHYYGPFILHKWVKIFLLLGFAGLFAAACVGFSQLGAGLDLTVLAADDSYIVAYDLATRKYFGSFDYPVEIFFEDRHEWYDLEVQAKLSELENNLLASEDIEVILSPFQRMLQDDEYGPDLRSGDPSKFYPTIHKLVTDPDSNYFNFGRDFIFDSNEKLVTFKFNILPRFMINTEVRAQMMTEVREICANARPGITPVSFGYLFIFLESDLQILPEVIQSMSLAVVVMFLIACLSISDTVSIFFVLALMGVIDVELFGFMYFWDLKLNMLTMICLIIAAGFAVDYLAHVCHTFSHCEGETRDLRVIETLVLMGVPVFNGGITTMLGVFLLAFTNSFIFRVFFKMMTMVCGFGLLNALCLLPILLSYFGQLSTHGHRGEEDAKTAGGDDNKSLGLSDGRQSRESDRDRHRDRRASKDPIKSPTMETQHTDPDRYPDEGSEMPFSDQFVYDSSGRPIPLNHVTSPNAHAPAREVLSEGERSDRRGDRRGDSRKVGGNSRRNSRGPTPAVRGQTLQAPPQGAEDSLNLTSSQNYRGQNPPRENREMSGTLMDGTRRRDSGRMESDGEFSRREGRGRSSSRQPGGEREPRDSSTRRGHRDSSTIRRGRRDPSVRRAPAPAPAEHDDGFGGGMRFRSNSPNARGRESGGDEGFRGGERGGGRDGSVRRGESRRNSHRRGSSGRYNDRERGASSNRMGGR</sequence>
<name>A0A0G4F0Z5_9ALVE</name>
<feature type="domain" description="SSD" evidence="4">
    <location>
        <begin position="429"/>
        <end position="586"/>
    </location>
</feature>
<evidence type="ECO:0000256" key="1">
    <source>
        <dbReference type="ARBA" id="ARBA00005585"/>
    </source>
</evidence>
<feature type="compositionally biased region" description="Basic and acidic residues" evidence="2">
    <location>
        <begin position="1189"/>
        <end position="1204"/>
    </location>
</feature>
<feature type="transmembrane region" description="Helical" evidence="3">
    <location>
        <begin position="461"/>
        <end position="484"/>
    </location>
</feature>
<dbReference type="GO" id="GO:0022857">
    <property type="term" value="F:transmembrane transporter activity"/>
    <property type="evidence" value="ECO:0007669"/>
    <property type="project" value="InterPro"/>
</dbReference>
<feature type="region of interest" description="Disordered" evidence="2">
    <location>
        <begin position="692"/>
        <end position="776"/>
    </location>
</feature>
<keyword evidence="3" id="KW-0812">Transmembrane</keyword>
<feature type="transmembrane region" description="Helical" evidence="3">
    <location>
        <begin position="1122"/>
        <end position="1146"/>
    </location>
</feature>
<feature type="compositionally biased region" description="Basic and acidic residues" evidence="2">
    <location>
        <begin position="1394"/>
        <end position="1423"/>
    </location>
</feature>
<feature type="transmembrane region" description="Helical" evidence="3">
    <location>
        <begin position="533"/>
        <end position="557"/>
    </location>
</feature>
<organism evidence="5">
    <name type="scientific">Chromera velia CCMP2878</name>
    <dbReference type="NCBI Taxonomy" id="1169474"/>
    <lineage>
        <taxon>Eukaryota</taxon>
        <taxon>Sar</taxon>
        <taxon>Alveolata</taxon>
        <taxon>Colpodellida</taxon>
        <taxon>Chromeraceae</taxon>
        <taxon>Chromera</taxon>
    </lineage>
</organism>
<dbReference type="InterPro" id="IPR053958">
    <property type="entry name" value="HMGCR/SNAP/NPC1-like_SSD"/>
</dbReference>
<feature type="compositionally biased region" description="Basic and acidic residues" evidence="2">
    <location>
        <begin position="1240"/>
        <end position="1249"/>
    </location>
</feature>
<dbReference type="InterPro" id="IPR051697">
    <property type="entry name" value="Patched_domain-protein"/>
</dbReference>
<feature type="transmembrane region" description="Helical" evidence="3">
    <location>
        <begin position="430"/>
        <end position="449"/>
    </location>
</feature>
<keyword evidence="3" id="KW-1133">Transmembrane helix</keyword>
<dbReference type="GO" id="GO:0016020">
    <property type="term" value="C:membrane"/>
    <property type="evidence" value="ECO:0007669"/>
    <property type="project" value="InterPro"/>
</dbReference>
<dbReference type="Gene3D" id="1.20.1640.10">
    <property type="entry name" value="Multidrug efflux transporter AcrB transmembrane domain"/>
    <property type="match status" value="2"/>
</dbReference>
<reference evidence="5" key="1">
    <citation type="submission" date="2014-11" db="EMBL/GenBank/DDBJ databases">
        <authorList>
            <person name="Otto D Thomas"/>
            <person name="Naeem Raeece"/>
        </authorList>
    </citation>
    <scope>NUCLEOTIDE SEQUENCE</scope>
</reference>
<feature type="transmembrane region" description="Helical" evidence="3">
    <location>
        <begin position="68"/>
        <end position="90"/>
    </location>
</feature>
<feature type="compositionally biased region" description="Gly residues" evidence="2">
    <location>
        <begin position="759"/>
        <end position="768"/>
    </location>
</feature>
<dbReference type="Pfam" id="PF12349">
    <property type="entry name" value="Sterol-sensing"/>
    <property type="match status" value="1"/>
</dbReference>
<dbReference type="InterPro" id="IPR001036">
    <property type="entry name" value="Acrflvin-R"/>
</dbReference>
<dbReference type="PANTHER" id="PTHR10796">
    <property type="entry name" value="PATCHED-RELATED"/>
    <property type="match status" value="1"/>
</dbReference>
<feature type="compositionally biased region" description="Basic and acidic residues" evidence="2">
    <location>
        <begin position="1364"/>
        <end position="1386"/>
    </location>
</feature>
<dbReference type="EMBL" id="CDMZ01000039">
    <property type="protein sequence ID" value="CEM05194.1"/>
    <property type="molecule type" value="Genomic_DNA"/>
</dbReference>
<feature type="region of interest" description="Disordered" evidence="2">
    <location>
        <begin position="1189"/>
        <end position="1508"/>
    </location>
</feature>
<dbReference type="InterPro" id="IPR000731">
    <property type="entry name" value="SSD"/>
</dbReference>
<feature type="compositionally biased region" description="Basic and acidic residues" evidence="2">
    <location>
        <begin position="1212"/>
        <end position="1232"/>
    </location>
</feature>
<protein>
    <recommendedName>
        <fullName evidence="4">SSD domain-containing protein</fullName>
    </recommendedName>
</protein>
<proteinExistence type="inferred from homology"/>
<feature type="region of interest" description="Disordered" evidence="2">
    <location>
        <begin position="1"/>
        <end position="28"/>
    </location>
</feature>
<dbReference type="SUPFAM" id="SSF82866">
    <property type="entry name" value="Multidrug efflux transporter AcrB transmembrane domain"/>
    <property type="match status" value="2"/>
</dbReference>
<feature type="transmembrane region" description="Helical" evidence="3">
    <location>
        <begin position="563"/>
        <end position="586"/>
    </location>
</feature>
<comment type="similarity">
    <text evidence="1">Belongs to the patched family.</text>
</comment>
<dbReference type="PANTHER" id="PTHR10796:SF92">
    <property type="entry name" value="PATCHED-RELATED, ISOFORM A"/>
    <property type="match status" value="1"/>
</dbReference>
<dbReference type="VEuPathDB" id="CryptoDB:Cvel_14507"/>
<feature type="transmembrane region" description="Helical" evidence="3">
    <location>
        <begin position="1057"/>
        <end position="1077"/>
    </location>
</feature>
<evidence type="ECO:0000256" key="2">
    <source>
        <dbReference type="SAM" id="MobiDB-lite"/>
    </source>
</evidence>
<feature type="region of interest" description="Disordered" evidence="2">
    <location>
        <begin position="628"/>
        <end position="647"/>
    </location>
</feature>
<feature type="compositionally biased region" description="Basic and acidic residues" evidence="2">
    <location>
        <begin position="1282"/>
        <end position="1305"/>
    </location>
</feature>
<feature type="transmembrane region" description="Helical" evidence="3">
    <location>
        <begin position="490"/>
        <end position="512"/>
    </location>
</feature>
<dbReference type="PhylomeDB" id="A0A0G4F0Z5"/>
<feature type="compositionally biased region" description="Basic and acidic residues" evidence="2">
    <location>
        <begin position="1452"/>
        <end position="1482"/>
    </location>
</feature>
<accession>A0A0G4F0Z5</accession>
<feature type="transmembrane region" description="Helical" evidence="3">
    <location>
        <begin position="829"/>
        <end position="849"/>
    </location>
</feature>
<feature type="transmembrane region" description="Helical" evidence="3">
    <location>
        <begin position="1083"/>
        <end position="1101"/>
    </location>
</feature>
<dbReference type="PRINTS" id="PR00702">
    <property type="entry name" value="ACRIFLAVINRP"/>
</dbReference>
<feature type="compositionally biased region" description="Basic and acidic residues" evidence="2">
    <location>
        <begin position="727"/>
        <end position="749"/>
    </location>
</feature>